<name>G4TQI2_SERID</name>
<feature type="compositionally biased region" description="Pro residues" evidence="1">
    <location>
        <begin position="307"/>
        <end position="317"/>
    </location>
</feature>
<comment type="caution">
    <text evidence="3">The sequence shown here is derived from an EMBL/GenBank/DDBJ whole genome shotgun (WGS) entry which is preliminary data.</text>
</comment>
<dbReference type="Gene3D" id="1.20.5.510">
    <property type="entry name" value="Single helix bin"/>
    <property type="match status" value="1"/>
</dbReference>
<keyword evidence="2" id="KW-0812">Transmembrane</keyword>
<evidence type="ECO:0000256" key="1">
    <source>
        <dbReference type="SAM" id="MobiDB-lite"/>
    </source>
</evidence>
<evidence type="ECO:0000313" key="4">
    <source>
        <dbReference type="Proteomes" id="UP000007148"/>
    </source>
</evidence>
<evidence type="ECO:0000313" key="3">
    <source>
        <dbReference type="EMBL" id="CCA73575.1"/>
    </source>
</evidence>
<dbReference type="AlphaFoldDB" id="G4TQI2"/>
<dbReference type="Proteomes" id="UP000007148">
    <property type="component" value="Unassembled WGS sequence"/>
</dbReference>
<reference evidence="3 4" key="1">
    <citation type="journal article" date="2011" name="PLoS Pathog.">
        <title>Endophytic Life Strategies Decoded by Genome and Transcriptome Analyses of the Mutualistic Root Symbiont Piriformospora indica.</title>
        <authorList>
            <person name="Zuccaro A."/>
            <person name="Lahrmann U."/>
            <person name="Guldener U."/>
            <person name="Langen G."/>
            <person name="Pfiffi S."/>
            <person name="Biedenkopf D."/>
            <person name="Wong P."/>
            <person name="Samans B."/>
            <person name="Grimm C."/>
            <person name="Basiewicz M."/>
            <person name="Murat C."/>
            <person name="Martin F."/>
            <person name="Kogel K.H."/>
        </authorList>
    </citation>
    <scope>NUCLEOTIDE SEQUENCE [LARGE SCALE GENOMIC DNA]</scope>
    <source>
        <strain evidence="3 4">DSM 11827</strain>
    </source>
</reference>
<accession>G4TQI2</accession>
<feature type="region of interest" description="Disordered" evidence="1">
    <location>
        <begin position="263"/>
        <end position="288"/>
    </location>
</feature>
<gene>
    <name evidence="3" type="ORF">PIIN_07527</name>
</gene>
<feature type="region of interest" description="Disordered" evidence="1">
    <location>
        <begin position="298"/>
        <end position="317"/>
    </location>
</feature>
<feature type="transmembrane region" description="Helical" evidence="2">
    <location>
        <begin position="83"/>
        <end position="105"/>
    </location>
</feature>
<dbReference type="OrthoDB" id="3232439at2759"/>
<sequence>MFLIYLIAYATYPQTLSVHAVRTITTTVPTRTLYAPCGTISTVVSDGVIVSSVYVTVTPGQTTESSSQPASNSTSHSSSNGPIIGGVVGGVVALSALFGVIWYLWRRNKKLREMLKENEEEEKHTTAIDPERLIPSPYTQYPSPSVVGSPTSAGVYSPDVYGLTPEELALTGGAAATQYTPTHSRAGSTSTGFQPRPLSAVTSSAGGGAAGVGAAMSRLPPPSSDGYGSRPGSAMAGEYGQEGSVGTGMSAAASAKAREAYQHRRSALYTQNAEDVGPAGQHDDGDIVMPTNAHAVRSTVPPSAWTVPPPAYTPDQP</sequence>
<evidence type="ECO:0000256" key="2">
    <source>
        <dbReference type="SAM" id="Phobius"/>
    </source>
</evidence>
<feature type="region of interest" description="Disordered" evidence="1">
    <location>
        <begin position="60"/>
        <end position="79"/>
    </location>
</feature>
<feature type="compositionally biased region" description="Low complexity" evidence="1">
    <location>
        <begin position="65"/>
        <end position="79"/>
    </location>
</feature>
<feature type="region of interest" description="Disordered" evidence="1">
    <location>
        <begin position="179"/>
        <end position="246"/>
    </location>
</feature>
<dbReference type="OMA" id="MAGEYGQ"/>
<dbReference type="InParanoid" id="G4TQI2"/>
<feature type="region of interest" description="Disordered" evidence="1">
    <location>
        <begin position="117"/>
        <end position="150"/>
    </location>
</feature>
<feature type="compositionally biased region" description="Polar residues" evidence="1">
    <location>
        <begin position="179"/>
        <end position="193"/>
    </location>
</feature>
<protein>
    <submittedName>
        <fullName evidence="3">Uncharacterized protein</fullName>
    </submittedName>
</protein>
<proteinExistence type="predicted"/>
<feature type="compositionally biased region" description="Polar residues" evidence="1">
    <location>
        <begin position="137"/>
        <end position="150"/>
    </location>
</feature>
<organism evidence="3 4">
    <name type="scientific">Serendipita indica (strain DSM 11827)</name>
    <name type="common">Root endophyte fungus</name>
    <name type="synonym">Piriformospora indica</name>
    <dbReference type="NCBI Taxonomy" id="1109443"/>
    <lineage>
        <taxon>Eukaryota</taxon>
        <taxon>Fungi</taxon>
        <taxon>Dikarya</taxon>
        <taxon>Basidiomycota</taxon>
        <taxon>Agaricomycotina</taxon>
        <taxon>Agaricomycetes</taxon>
        <taxon>Sebacinales</taxon>
        <taxon>Serendipitaceae</taxon>
        <taxon>Serendipita</taxon>
    </lineage>
</organism>
<dbReference type="HOGENOM" id="CLU_877482_0_0_1"/>
<keyword evidence="4" id="KW-1185">Reference proteome</keyword>
<keyword evidence="2" id="KW-0472">Membrane</keyword>
<keyword evidence="2" id="KW-1133">Transmembrane helix</keyword>
<feature type="compositionally biased region" description="Basic and acidic residues" evidence="1">
    <location>
        <begin position="117"/>
        <end position="132"/>
    </location>
</feature>
<dbReference type="EMBL" id="CAFZ01000236">
    <property type="protein sequence ID" value="CCA73575.1"/>
    <property type="molecule type" value="Genomic_DNA"/>
</dbReference>